<dbReference type="AlphaFoldDB" id="K9ZZH4"/>
<dbReference type="RefSeq" id="WP_015235356.1">
    <property type="nucleotide sequence ID" value="NC_019793.1"/>
</dbReference>
<protein>
    <recommendedName>
        <fullName evidence="4">Ig-like domain-containing protein</fullName>
    </recommendedName>
</protein>
<dbReference type="SUPFAM" id="SSF49373">
    <property type="entry name" value="Invasin/intimin cell-adhesion fragments"/>
    <property type="match status" value="1"/>
</dbReference>
<dbReference type="PATRIC" id="fig|937777.3.peg.1510"/>
<evidence type="ECO:0008006" key="4">
    <source>
        <dbReference type="Google" id="ProtNLM"/>
    </source>
</evidence>
<keyword evidence="1" id="KW-0732">Signal</keyword>
<dbReference type="PROSITE" id="PS51257">
    <property type="entry name" value="PROKAR_LIPOPROTEIN"/>
    <property type="match status" value="1"/>
</dbReference>
<name>K9ZZH4_DEIPD</name>
<keyword evidence="3" id="KW-1185">Reference proteome</keyword>
<dbReference type="EMBL" id="CP003382">
    <property type="protein sequence ID" value="AFZ67048.1"/>
    <property type="molecule type" value="Genomic_DNA"/>
</dbReference>
<dbReference type="InterPro" id="IPR008964">
    <property type="entry name" value="Invasin/intimin_cell_adhesion"/>
</dbReference>
<proteinExistence type="predicted"/>
<evidence type="ECO:0000256" key="1">
    <source>
        <dbReference type="SAM" id="SignalP"/>
    </source>
</evidence>
<sequence length="319" mass="32602">MKKQFALTLLLVPALAACGGGAPTAPTTSSVSINSASQLEINAPTKATAAAKDANGNTLNGKTITWTSSDPTIVAVAADGALTAKKLSASPVQITATVDGKSVSANVTTYGLEVTGGTYNNTISKLVGTHFLIRFREADQTGPDAAAPVTIQGPAAFNGGQAFTGTQTLPLKTNVTEVRFGGAYYSAVTPVDGEYTASTVVNGKTFTSKFSIDADMLLPAMQNPVVNLTASGYTLTGTAGTGVTYVQALVFHTGTSTTTTLSLLPVSSLPASREFTSQQMPSGTYNTYVRSYNVDLNNATGLTPAQSNVAMVAAGTVTF</sequence>
<dbReference type="OrthoDB" id="58173at2"/>
<reference evidence="3" key="1">
    <citation type="submission" date="2012-03" db="EMBL/GenBank/DDBJ databases">
        <title>Complete sequence of chromosome of Deinococcus peraridilitoris DSM 19664.</title>
        <authorList>
            <person name="Lucas S."/>
            <person name="Copeland A."/>
            <person name="Lapidus A."/>
            <person name="Glavina del Rio T."/>
            <person name="Dalin E."/>
            <person name="Tice H."/>
            <person name="Bruce D."/>
            <person name="Goodwin L."/>
            <person name="Pitluck S."/>
            <person name="Peters L."/>
            <person name="Mikhailova N."/>
            <person name="Lu M."/>
            <person name="Kyrpides N."/>
            <person name="Mavromatis K."/>
            <person name="Ivanova N."/>
            <person name="Brettin T."/>
            <person name="Detter J.C."/>
            <person name="Han C."/>
            <person name="Larimer F."/>
            <person name="Land M."/>
            <person name="Hauser L."/>
            <person name="Markowitz V."/>
            <person name="Cheng J.-F."/>
            <person name="Hugenholtz P."/>
            <person name="Woyke T."/>
            <person name="Wu D."/>
            <person name="Pukall R."/>
            <person name="Steenblock K."/>
            <person name="Brambilla E."/>
            <person name="Klenk H.-P."/>
            <person name="Eisen J.A."/>
        </authorList>
    </citation>
    <scope>NUCLEOTIDE SEQUENCE [LARGE SCALE GENOMIC DNA]</scope>
    <source>
        <strain evidence="3">DSM 19664 / LMG 22246 / CIP 109416 / KR-200</strain>
    </source>
</reference>
<organism evidence="2 3">
    <name type="scientific">Deinococcus peraridilitoris (strain DSM 19664 / LMG 22246 / CIP 109416 / KR-200)</name>
    <dbReference type="NCBI Taxonomy" id="937777"/>
    <lineage>
        <taxon>Bacteria</taxon>
        <taxon>Thermotogati</taxon>
        <taxon>Deinococcota</taxon>
        <taxon>Deinococci</taxon>
        <taxon>Deinococcales</taxon>
        <taxon>Deinococcaceae</taxon>
        <taxon>Deinococcus</taxon>
    </lineage>
</organism>
<dbReference type="Proteomes" id="UP000010467">
    <property type="component" value="Chromosome"/>
</dbReference>
<dbReference type="HOGENOM" id="CLU_870751_0_0_0"/>
<evidence type="ECO:0000313" key="3">
    <source>
        <dbReference type="Proteomes" id="UP000010467"/>
    </source>
</evidence>
<evidence type="ECO:0000313" key="2">
    <source>
        <dbReference type="EMBL" id="AFZ67048.1"/>
    </source>
</evidence>
<feature type="chain" id="PRO_5003939032" description="Ig-like domain-containing protein" evidence="1">
    <location>
        <begin position="25"/>
        <end position="319"/>
    </location>
</feature>
<dbReference type="Gene3D" id="2.60.40.1080">
    <property type="match status" value="1"/>
</dbReference>
<dbReference type="KEGG" id="dpd:Deipe_1507"/>
<gene>
    <name evidence="2" type="ordered locus">Deipe_1507</name>
</gene>
<feature type="signal peptide" evidence="1">
    <location>
        <begin position="1"/>
        <end position="24"/>
    </location>
</feature>
<accession>K9ZZH4</accession>